<evidence type="ECO:0008006" key="4">
    <source>
        <dbReference type="Google" id="ProtNLM"/>
    </source>
</evidence>
<keyword evidence="3" id="KW-1185">Reference proteome</keyword>
<accession>A0AA39R951</accession>
<sequence length="424" mass="47755">MLKRMCHRALQTRILCPALPQRLPRPLAFHCYATSPSRRPGQLQQIWQRWPPSRRKASTWTKTKKLFKENPFTMTLATIIILIGMGGIVYVNYVYQGYIIGNFKAFPEPVAAKLRRALYYTNIDPQPANAVKYYRQALQVAAQLGMDQFSDELLGIKIQLANFFEKNRMYDTAIEVLELVRKDCLEWLEEVGAKPGNEGRRTKVLVKTIQISVKLGEYYANEYVANQEAAEERLVWAVTALLKEQKRRDDEGVKEGEGDWMSNEEIGGALESLGHHYEDRDQHYLSAPLFLQALGLCPPKSCHSVVLMNNLAISLAQQNPPPSLTPNDAPTSAAGHLSDARQWGLRALALSSSIKPPERTEECDEACAVATINLGDFAMMEGDVAEARKRFEEGISLSKAIGFPDGIGRADESLKELQKRRYAR</sequence>
<comment type="caution">
    <text evidence="2">The sequence shown here is derived from an EMBL/GenBank/DDBJ whole genome shotgun (WGS) entry which is preliminary data.</text>
</comment>
<dbReference type="PANTHER" id="PTHR28142:SF1">
    <property type="entry name" value="MITOCHONDRIAL INNER MEMBRANE I-AAA PROTEASE SUPERCOMPLEX SUBUNIT MGR3-RELATED"/>
    <property type="match status" value="1"/>
</dbReference>
<evidence type="ECO:0000313" key="3">
    <source>
        <dbReference type="Proteomes" id="UP001166286"/>
    </source>
</evidence>
<protein>
    <recommendedName>
        <fullName evidence="4">TPR domain-containing protein</fullName>
    </recommendedName>
</protein>
<evidence type="ECO:0000256" key="1">
    <source>
        <dbReference type="SAM" id="Phobius"/>
    </source>
</evidence>
<keyword evidence="1" id="KW-1133">Transmembrane helix</keyword>
<gene>
    <name evidence="2" type="ORF">JMJ35_000342</name>
</gene>
<dbReference type="SUPFAM" id="SSF48452">
    <property type="entry name" value="TPR-like"/>
    <property type="match status" value="1"/>
</dbReference>
<dbReference type="InterPro" id="IPR040201">
    <property type="entry name" value="Mrg3-like"/>
</dbReference>
<dbReference type="GO" id="GO:0006515">
    <property type="term" value="P:protein quality control for misfolded or incompletely synthesized proteins"/>
    <property type="evidence" value="ECO:0007669"/>
    <property type="project" value="TreeGrafter"/>
</dbReference>
<keyword evidence="1" id="KW-0812">Transmembrane</keyword>
<dbReference type="InterPro" id="IPR011990">
    <property type="entry name" value="TPR-like_helical_dom_sf"/>
</dbReference>
<dbReference type="AlphaFoldDB" id="A0AA39R951"/>
<reference evidence="2" key="1">
    <citation type="submission" date="2023-03" db="EMBL/GenBank/DDBJ databases">
        <title>Complete genome of Cladonia borealis.</title>
        <authorList>
            <person name="Park H."/>
        </authorList>
    </citation>
    <scope>NUCLEOTIDE SEQUENCE</scope>
    <source>
        <strain evidence="2">ANT050790</strain>
    </source>
</reference>
<name>A0AA39R951_9LECA</name>
<dbReference type="EMBL" id="JAFEKC020000001">
    <property type="protein sequence ID" value="KAK0517187.1"/>
    <property type="molecule type" value="Genomic_DNA"/>
</dbReference>
<dbReference type="GO" id="GO:0051787">
    <property type="term" value="F:misfolded protein binding"/>
    <property type="evidence" value="ECO:0007669"/>
    <property type="project" value="TreeGrafter"/>
</dbReference>
<dbReference type="Proteomes" id="UP001166286">
    <property type="component" value="Unassembled WGS sequence"/>
</dbReference>
<keyword evidence="1" id="KW-0472">Membrane</keyword>
<organism evidence="2 3">
    <name type="scientific">Cladonia borealis</name>
    <dbReference type="NCBI Taxonomy" id="184061"/>
    <lineage>
        <taxon>Eukaryota</taxon>
        <taxon>Fungi</taxon>
        <taxon>Dikarya</taxon>
        <taxon>Ascomycota</taxon>
        <taxon>Pezizomycotina</taxon>
        <taxon>Lecanoromycetes</taxon>
        <taxon>OSLEUM clade</taxon>
        <taxon>Lecanoromycetidae</taxon>
        <taxon>Lecanorales</taxon>
        <taxon>Lecanorineae</taxon>
        <taxon>Cladoniaceae</taxon>
        <taxon>Cladonia</taxon>
    </lineage>
</organism>
<dbReference type="CDD" id="cd24145">
    <property type="entry name" value="Mgr3-like"/>
    <property type="match status" value="1"/>
</dbReference>
<evidence type="ECO:0000313" key="2">
    <source>
        <dbReference type="EMBL" id="KAK0517187.1"/>
    </source>
</evidence>
<proteinExistence type="predicted"/>
<dbReference type="GO" id="GO:0031942">
    <property type="term" value="C:i-AAA complex"/>
    <property type="evidence" value="ECO:0007669"/>
    <property type="project" value="TreeGrafter"/>
</dbReference>
<feature type="transmembrane region" description="Helical" evidence="1">
    <location>
        <begin position="72"/>
        <end position="95"/>
    </location>
</feature>
<dbReference type="Gene3D" id="1.25.40.10">
    <property type="entry name" value="Tetratricopeptide repeat domain"/>
    <property type="match status" value="1"/>
</dbReference>
<dbReference type="PANTHER" id="PTHR28142">
    <property type="entry name" value="MITOCHONDRIAL INNER MEMBRANE I-AAA PROTEASE SUPERCOMPLEX SUBUNIT MGR3-RELATED"/>
    <property type="match status" value="1"/>
</dbReference>